<keyword evidence="1" id="KW-1133">Transmembrane helix</keyword>
<feature type="transmembrane region" description="Helical" evidence="1">
    <location>
        <begin position="16"/>
        <end position="35"/>
    </location>
</feature>
<gene>
    <name evidence="2" type="ORF">F511_21649</name>
</gene>
<keyword evidence="1" id="KW-0812">Transmembrane</keyword>
<feature type="transmembrane region" description="Helical" evidence="1">
    <location>
        <begin position="47"/>
        <end position="66"/>
    </location>
</feature>
<accession>A0A2Z7CZM1</accession>
<keyword evidence="3" id="KW-1185">Reference proteome</keyword>
<dbReference type="AlphaFoldDB" id="A0A2Z7CZM1"/>
<feature type="transmembrane region" description="Helical" evidence="1">
    <location>
        <begin position="90"/>
        <end position="113"/>
    </location>
</feature>
<name>A0A2Z7CZM1_9LAMI</name>
<dbReference type="PANTHER" id="PTHR35758:SF1">
    <property type="entry name" value="SERINE RICH PROTEIN"/>
    <property type="match status" value="1"/>
</dbReference>
<dbReference type="EMBL" id="KQ992555">
    <property type="protein sequence ID" value="KZV50079.1"/>
    <property type="molecule type" value="Genomic_DNA"/>
</dbReference>
<dbReference type="OrthoDB" id="1930536at2759"/>
<evidence type="ECO:0000313" key="3">
    <source>
        <dbReference type="Proteomes" id="UP000250235"/>
    </source>
</evidence>
<proteinExistence type="predicted"/>
<reference evidence="2 3" key="1">
    <citation type="journal article" date="2015" name="Proc. Natl. Acad. Sci. U.S.A.">
        <title>The resurrection genome of Boea hygrometrica: A blueprint for survival of dehydration.</title>
        <authorList>
            <person name="Xiao L."/>
            <person name="Yang G."/>
            <person name="Zhang L."/>
            <person name="Yang X."/>
            <person name="Zhao S."/>
            <person name="Ji Z."/>
            <person name="Zhou Q."/>
            <person name="Hu M."/>
            <person name="Wang Y."/>
            <person name="Chen M."/>
            <person name="Xu Y."/>
            <person name="Jin H."/>
            <person name="Xiao X."/>
            <person name="Hu G."/>
            <person name="Bao F."/>
            <person name="Hu Y."/>
            <person name="Wan P."/>
            <person name="Li L."/>
            <person name="Deng X."/>
            <person name="Kuang T."/>
            <person name="Xiang C."/>
            <person name="Zhu J.K."/>
            <person name="Oliver M.J."/>
            <person name="He Y."/>
        </authorList>
    </citation>
    <scope>NUCLEOTIDE SEQUENCE [LARGE SCALE GENOMIC DNA]</scope>
    <source>
        <strain evidence="3">cv. XS01</strain>
    </source>
</reference>
<keyword evidence="1" id="KW-0472">Membrane</keyword>
<organism evidence="2 3">
    <name type="scientific">Dorcoceras hygrometricum</name>
    <dbReference type="NCBI Taxonomy" id="472368"/>
    <lineage>
        <taxon>Eukaryota</taxon>
        <taxon>Viridiplantae</taxon>
        <taxon>Streptophyta</taxon>
        <taxon>Embryophyta</taxon>
        <taxon>Tracheophyta</taxon>
        <taxon>Spermatophyta</taxon>
        <taxon>Magnoliopsida</taxon>
        <taxon>eudicotyledons</taxon>
        <taxon>Gunneridae</taxon>
        <taxon>Pentapetalae</taxon>
        <taxon>asterids</taxon>
        <taxon>lamiids</taxon>
        <taxon>Lamiales</taxon>
        <taxon>Gesneriaceae</taxon>
        <taxon>Didymocarpoideae</taxon>
        <taxon>Trichosporeae</taxon>
        <taxon>Loxocarpinae</taxon>
        <taxon>Dorcoceras</taxon>
    </lineage>
</organism>
<evidence type="ECO:0000256" key="1">
    <source>
        <dbReference type="SAM" id="Phobius"/>
    </source>
</evidence>
<dbReference type="Proteomes" id="UP000250235">
    <property type="component" value="Unassembled WGS sequence"/>
</dbReference>
<evidence type="ECO:0000313" key="2">
    <source>
        <dbReference type="EMBL" id="KZV50079.1"/>
    </source>
</evidence>
<dbReference type="PANTHER" id="PTHR35758">
    <property type="entry name" value="TRANSMEMBRANE PROTEIN"/>
    <property type="match status" value="1"/>
</dbReference>
<protein>
    <submittedName>
        <fullName evidence="2">Uncharacterized protein</fullName>
    </submittedName>
</protein>
<sequence>MASCTHYPHQNSSPRGLAMVLALASAIILSPLYVNRRRSESRYEERWGSSGFLLPVVVVAGLIVAIKTTTTSSKQRKEADFSHRNANAGLVFRIGSSLGLAGILIMLLFVISWQASVKHFFWR</sequence>